<dbReference type="OMA" id="KLWFSLC"/>
<proteinExistence type="predicted"/>
<name>A0A7N0RBW0_KALFE</name>
<dbReference type="PANTHER" id="PTHR12874:SF28">
    <property type="entry name" value="F-BOX PROTEIN"/>
    <property type="match status" value="1"/>
</dbReference>
<dbReference type="GO" id="GO:0009740">
    <property type="term" value="P:gibberellic acid mediated signaling pathway"/>
    <property type="evidence" value="ECO:0007669"/>
    <property type="project" value="TreeGrafter"/>
</dbReference>
<dbReference type="GO" id="GO:0019005">
    <property type="term" value="C:SCF ubiquitin ligase complex"/>
    <property type="evidence" value="ECO:0007669"/>
    <property type="project" value="UniProtKB-UniRule"/>
</dbReference>
<keyword evidence="1" id="KW-0539">Nucleus</keyword>
<reference evidence="4" key="1">
    <citation type="submission" date="2021-01" db="UniProtKB">
        <authorList>
            <consortium name="EnsemblPlants"/>
        </authorList>
    </citation>
    <scope>IDENTIFICATION</scope>
</reference>
<evidence type="ECO:0000256" key="1">
    <source>
        <dbReference type="RuleBase" id="RU369085"/>
    </source>
</evidence>
<keyword evidence="5" id="KW-1185">Reference proteome</keyword>
<organism evidence="4 5">
    <name type="scientific">Kalanchoe fedtschenkoi</name>
    <name type="common">Lavender scallops</name>
    <name type="synonym">South American air plant</name>
    <dbReference type="NCBI Taxonomy" id="63787"/>
    <lineage>
        <taxon>Eukaryota</taxon>
        <taxon>Viridiplantae</taxon>
        <taxon>Streptophyta</taxon>
        <taxon>Embryophyta</taxon>
        <taxon>Tracheophyta</taxon>
        <taxon>Spermatophyta</taxon>
        <taxon>Magnoliopsida</taxon>
        <taxon>eudicotyledons</taxon>
        <taxon>Gunneridae</taxon>
        <taxon>Pentapetalae</taxon>
        <taxon>Saxifragales</taxon>
        <taxon>Crassulaceae</taxon>
        <taxon>Kalanchoe</taxon>
    </lineage>
</organism>
<comment type="subcellular location">
    <subcellularLocation>
        <location evidence="1">Nucleus</location>
    </subcellularLocation>
</comment>
<comment type="subunit">
    <text evidence="1">Component of the SCF-type E3 ligase complex.</text>
</comment>
<accession>A0A7N0RBW0</accession>
<evidence type="ECO:0000256" key="2">
    <source>
        <dbReference type="SAM" id="MobiDB-lite"/>
    </source>
</evidence>
<evidence type="ECO:0000313" key="4">
    <source>
        <dbReference type="EnsemblPlants" id="Kaladp0003s0123.1.v1.1"/>
    </source>
</evidence>
<dbReference type="Pfam" id="PF12937">
    <property type="entry name" value="F-box-like"/>
    <property type="match status" value="1"/>
</dbReference>
<protein>
    <recommendedName>
        <fullName evidence="1">F-box protein</fullName>
    </recommendedName>
</protein>
<dbReference type="InterPro" id="IPR036047">
    <property type="entry name" value="F-box-like_dom_sf"/>
</dbReference>
<evidence type="ECO:0000259" key="3">
    <source>
        <dbReference type="PROSITE" id="PS50181"/>
    </source>
</evidence>
<keyword evidence="1" id="KW-0833">Ubl conjugation pathway</keyword>
<comment type="pathway">
    <text evidence="1">Protein modification; protein ubiquitination.</text>
</comment>
<sequence length="464" mass="51907">MDSSTLNFADFPEDVQLCILSFLAPSDIATFACTSSRSNSLCRSDKKLWYAMCDRRWGGRTDIRKWGGGKVAYKALYRTLNEWEDLIGFWRRSGLGQRQSAGIEPPALVFFEWGVSYLGGFRVSPGRGSGYGVVKSPFLMMGLGESGEVVNFLDPDGRSELTADLDVEKLGFSDSDLISVNVSFMGRNHLMVEENSRFGSLNSNSAHNKKNGISRSSSSGSVKVVEEEDVAVMAGGDGVFSGSPGSFPDRLMVDIYQYFANRTSPVSDRATRRQRRREKERRKWEAEHFVKIVDCSPTLNRPLQGLWKGISDDDTNLDFYLVAYDDIGGVACRRVGDSCKPFSSYSPVFWTSDSTLIESPFSHEEECLYASRIHLQPSMAENYFTGNSCSVSNEPVSRIMLINSSYDLVIPNLTAYSRQVEGRVWQYRNGTFGFGFLRDSFIIDLRHIVQDGCLLDVVGSRRSE</sequence>
<comment type="function">
    <text evidence="1">Acts as a component of a SCF E3 ubiquitin ligase complexes.</text>
</comment>
<feature type="region of interest" description="Disordered" evidence="2">
    <location>
        <begin position="202"/>
        <end position="221"/>
    </location>
</feature>
<feature type="domain" description="F-box" evidence="3">
    <location>
        <begin position="5"/>
        <end position="52"/>
    </location>
</feature>
<dbReference type="Proteomes" id="UP000594263">
    <property type="component" value="Unplaced"/>
</dbReference>
<dbReference type="GO" id="GO:0016567">
    <property type="term" value="P:protein ubiquitination"/>
    <property type="evidence" value="ECO:0007669"/>
    <property type="project" value="UniProtKB-UniRule"/>
</dbReference>
<evidence type="ECO:0000313" key="5">
    <source>
        <dbReference type="Proteomes" id="UP000594263"/>
    </source>
</evidence>
<dbReference type="Gramene" id="Kaladp0003s0123.1.v1.1">
    <property type="protein sequence ID" value="Kaladp0003s0123.1.v1.1"/>
    <property type="gene ID" value="Kaladp0003s0123.v1.1"/>
</dbReference>
<dbReference type="GO" id="GO:0005737">
    <property type="term" value="C:cytoplasm"/>
    <property type="evidence" value="ECO:0007669"/>
    <property type="project" value="TreeGrafter"/>
</dbReference>
<dbReference type="EnsemblPlants" id="Kaladp0003s0123.1.v1.1">
    <property type="protein sequence ID" value="Kaladp0003s0123.1.v1.1"/>
    <property type="gene ID" value="Kaladp0003s0123.v1.1"/>
</dbReference>
<dbReference type="Gene3D" id="1.20.1280.50">
    <property type="match status" value="1"/>
</dbReference>
<dbReference type="CDD" id="cd09917">
    <property type="entry name" value="F-box_SF"/>
    <property type="match status" value="1"/>
</dbReference>
<dbReference type="SUPFAM" id="SSF81383">
    <property type="entry name" value="F-box domain"/>
    <property type="match status" value="1"/>
</dbReference>
<dbReference type="InterPro" id="IPR001810">
    <property type="entry name" value="F-box_dom"/>
</dbReference>
<dbReference type="GO" id="GO:0031146">
    <property type="term" value="P:SCF-dependent proteasomal ubiquitin-dependent protein catabolic process"/>
    <property type="evidence" value="ECO:0007669"/>
    <property type="project" value="UniProtKB-UniRule"/>
</dbReference>
<dbReference type="PROSITE" id="PS50181">
    <property type="entry name" value="FBOX"/>
    <property type="match status" value="1"/>
</dbReference>
<dbReference type="PANTHER" id="PTHR12874">
    <property type="entry name" value="F-BOX ONLY PROTEIN 48-RELATED"/>
    <property type="match status" value="1"/>
</dbReference>
<dbReference type="AlphaFoldDB" id="A0A7N0RBW0"/>
<dbReference type="GO" id="GO:0005634">
    <property type="term" value="C:nucleus"/>
    <property type="evidence" value="ECO:0007669"/>
    <property type="project" value="UniProtKB-SubCell"/>
</dbReference>